<feature type="signal peptide" evidence="2">
    <location>
        <begin position="1"/>
        <end position="22"/>
    </location>
</feature>
<comment type="caution">
    <text evidence="3">The sequence shown here is derived from an EMBL/GenBank/DDBJ whole genome shotgun (WGS) entry which is preliminary data.</text>
</comment>
<evidence type="ECO:0000256" key="1">
    <source>
        <dbReference type="SAM" id="MobiDB-lite"/>
    </source>
</evidence>
<feature type="compositionally biased region" description="Low complexity" evidence="1">
    <location>
        <begin position="190"/>
        <end position="218"/>
    </location>
</feature>
<accession>A0ABU2MNZ2</accession>
<proteinExistence type="predicted"/>
<dbReference type="RefSeq" id="WP_311704465.1">
    <property type="nucleotide sequence ID" value="NZ_JAVREL010000005.1"/>
</dbReference>
<sequence length="255" mass="25361">MSSSLRRGVTAAFFALSIAALAACGAGHDAETGEIRPDNAAAQVDDIKVQNVNVILADDGEGPGAVSARLFNESAEDQVLEAVRVADSGTAFELTPAEGESRVVVPAHGSVALGGEGNATARLEDPAAADVALGNAQKLVFLLSETGEISLSARVVADSDAFGHYEGWGATPTPEAPAEPEPPADDEAGADPSGEADPGAETEGAATEGTETEGSGEPADGETGETGATGETGETGTTPDESASEDPADDGLVED</sequence>
<evidence type="ECO:0000313" key="3">
    <source>
        <dbReference type="EMBL" id="MDT0343337.1"/>
    </source>
</evidence>
<keyword evidence="2" id="KW-0732">Signal</keyword>
<name>A0ABU2MNZ2_9ACTN</name>
<feature type="chain" id="PRO_5045135287" evidence="2">
    <location>
        <begin position="23"/>
        <end position="255"/>
    </location>
</feature>
<feature type="region of interest" description="Disordered" evidence="1">
    <location>
        <begin position="166"/>
        <end position="255"/>
    </location>
</feature>
<dbReference type="EMBL" id="JAVREL010000005">
    <property type="protein sequence ID" value="MDT0343337.1"/>
    <property type="molecule type" value="Genomic_DNA"/>
</dbReference>
<reference evidence="4" key="1">
    <citation type="submission" date="2023-07" db="EMBL/GenBank/DDBJ databases">
        <title>30 novel species of actinomycetes from the DSMZ collection.</title>
        <authorList>
            <person name="Nouioui I."/>
        </authorList>
    </citation>
    <scope>NUCLEOTIDE SEQUENCE [LARGE SCALE GENOMIC DNA]</scope>
    <source>
        <strain evidence="4">DSM 44938</strain>
    </source>
</reference>
<dbReference type="Proteomes" id="UP001183246">
    <property type="component" value="Unassembled WGS sequence"/>
</dbReference>
<evidence type="ECO:0000313" key="4">
    <source>
        <dbReference type="Proteomes" id="UP001183246"/>
    </source>
</evidence>
<gene>
    <name evidence="3" type="ORF">RM590_12020</name>
</gene>
<protein>
    <submittedName>
        <fullName evidence="3">DUF461 domain-containing protein</fullName>
    </submittedName>
</protein>
<feature type="compositionally biased region" description="Low complexity" evidence="1">
    <location>
        <begin position="225"/>
        <end position="241"/>
    </location>
</feature>
<evidence type="ECO:0000256" key="2">
    <source>
        <dbReference type="SAM" id="SignalP"/>
    </source>
</evidence>
<keyword evidence="4" id="KW-1185">Reference proteome</keyword>
<organism evidence="3 4">
    <name type="scientific">Streptomyces litchfieldiae</name>
    <dbReference type="NCBI Taxonomy" id="3075543"/>
    <lineage>
        <taxon>Bacteria</taxon>
        <taxon>Bacillati</taxon>
        <taxon>Actinomycetota</taxon>
        <taxon>Actinomycetes</taxon>
        <taxon>Kitasatosporales</taxon>
        <taxon>Streptomycetaceae</taxon>
        <taxon>Streptomyces</taxon>
    </lineage>
</organism>
<feature type="compositionally biased region" description="Acidic residues" evidence="1">
    <location>
        <begin position="242"/>
        <end position="255"/>
    </location>
</feature>
<dbReference type="PROSITE" id="PS51257">
    <property type="entry name" value="PROKAR_LIPOPROTEIN"/>
    <property type="match status" value="1"/>
</dbReference>